<proteinExistence type="predicted"/>
<evidence type="ECO:0000313" key="2">
    <source>
        <dbReference type="EMBL" id="RCH81951.1"/>
    </source>
</evidence>
<keyword evidence="3" id="KW-1185">Reference proteome</keyword>
<feature type="region of interest" description="Disordered" evidence="1">
    <location>
        <begin position="148"/>
        <end position="177"/>
    </location>
</feature>
<accession>A0A367IWU5</accession>
<comment type="caution">
    <text evidence="2">The sequence shown here is derived from an EMBL/GenBank/DDBJ whole genome shotgun (WGS) entry which is preliminary data.</text>
</comment>
<evidence type="ECO:0000313" key="3">
    <source>
        <dbReference type="Proteomes" id="UP000253551"/>
    </source>
</evidence>
<evidence type="ECO:0000256" key="1">
    <source>
        <dbReference type="SAM" id="MobiDB-lite"/>
    </source>
</evidence>
<dbReference type="EMBL" id="PJQM01005297">
    <property type="protein sequence ID" value="RCH81951.1"/>
    <property type="molecule type" value="Genomic_DNA"/>
</dbReference>
<gene>
    <name evidence="2" type="ORF">CU098_006007</name>
</gene>
<reference evidence="2 3" key="1">
    <citation type="journal article" date="2018" name="G3 (Bethesda)">
        <title>Phylogenetic and Phylogenomic Definition of Rhizopus Species.</title>
        <authorList>
            <person name="Gryganskyi A.P."/>
            <person name="Golan J."/>
            <person name="Dolatabadi S."/>
            <person name="Mondo S."/>
            <person name="Robb S."/>
            <person name="Idnurm A."/>
            <person name="Muszewska A."/>
            <person name="Steczkiewicz K."/>
            <person name="Masonjones S."/>
            <person name="Liao H.L."/>
            <person name="Gajdeczka M.T."/>
            <person name="Anike F."/>
            <person name="Vuek A."/>
            <person name="Anishchenko I.M."/>
            <person name="Voigt K."/>
            <person name="de Hoog G.S."/>
            <person name="Smith M.E."/>
            <person name="Heitman J."/>
            <person name="Vilgalys R."/>
            <person name="Stajich J.E."/>
        </authorList>
    </citation>
    <scope>NUCLEOTIDE SEQUENCE [LARGE SCALE GENOMIC DNA]</scope>
    <source>
        <strain evidence="2 3">LSU 92-RS-03</strain>
    </source>
</reference>
<dbReference type="AlphaFoldDB" id="A0A367IWU5"/>
<feature type="compositionally biased region" description="Low complexity" evidence="1">
    <location>
        <begin position="155"/>
        <end position="168"/>
    </location>
</feature>
<sequence length="177" mass="20209">MRSYFTSAGGAAVARTITDLRTLKDSHGTHEAAKEVNKFAKLVLYKYCLDNWYDNEKVDAGAQFDIIKEEHKKLFLELNPNENYEQVQFDTEDIKANVDRKRNHEIDLANELAKKLKKRLTTGTSILSDIELEAIRQAEGKAIEIEKELEEESEQTQAEAEQTQAEQAQAEDEEMAT</sequence>
<organism evidence="2 3">
    <name type="scientific">Rhizopus stolonifer</name>
    <name type="common">Rhizopus nigricans</name>
    <dbReference type="NCBI Taxonomy" id="4846"/>
    <lineage>
        <taxon>Eukaryota</taxon>
        <taxon>Fungi</taxon>
        <taxon>Fungi incertae sedis</taxon>
        <taxon>Mucoromycota</taxon>
        <taxon>Mucoromycotina</taxon>
        <taxon>Mucoromycetes</taxon>
        <taxon>Mucorales</taxon>
        <taxon>Mucorineae</taxon>
        <taxon>Rhizopodaceae</taxon>
        <taxon>Rhizopus</taxon>
    </lineage>
</organism>
<protein>
    <submittedName>
        <fullName evidence="2">Uncharacterized protein</fullName>
    </submittedName>
</protein>
<name>A0A367IWU5_RHIST</name>
<dbReference type="OrthoDB" id="10311461at2759"/>
<dbReference type="Proteomes" id="UP000253551">
    <property type="component" value="Unassembled WGS sequence"/>
</dbReference>